<dbReference type="InterPro" id="IPR009045">
    <property type="entry name" value="Zn_M74/Hedgehog-like"/>
</dbReference>
<evidence type="ECO:0000256" key="2">
    <source>
        <dbReference type="ARBA" id="ARBA00004776"/>
    </source>
</evidence>
<dbReference type="OrthoDB" id="9782994at2"/>
<keyword evidence="8" id="KW-0482">Metalloprotease</keyword>
<dbReference type="PANTHER" id="PTHR37425:SF1">
    <property type="entry name" value="OUTER MEMBRANE PROTEIN"/>
    <property type="match status" value="1"/>
</dbReference>
<dbReference type="GO" id="GO:0006508">
    <property type="term" value="P:proteolysis"/>
    <property type="evidence" value="ECO:0007669"/>
    <property type="project" value="UniProtKB-KW"/>
</dbReference>
<dbReference type="GO" id="GO:0008237">
    <property type="term" value="F:metallopeptidase activity"/>
    <property type="evidence" value="ECO:0007669"/>
    <property type="project" value="UniProtKB-KW"/>
</dbReference>
<dbReference type="SUPFAM" id="SSF55166">
    <property type="entry name" value="Hedgehog/DD-peptidase"/>
    <property type="match status" value="1"/>
</dbReference>
<evidence type="ECO:0000256" key="10">
    <source>
        <dbReference type="ARBA" id="ARBA00093448"/>
    </source>
</evidence>
<feature type="compositionally biased region" description="Low complexity" evidence="12">
    <location>
        <begin position="258"/>
        <end position="276"/>
    </location>
</feature>
<accession>A0A2P7SLL6</accession>
<keyword evidence="7" id="KW-0862">Zinc</keyword>
<feature type="compositionally biased region" description="Low complexity" evidence="12">
    <location>
        <begin position="348"/>
        <end position="361"/>
    </location>
</feature>
<dbReference type="Pfam" id="PF05951">
    <property type="entry name" value="Peptidase_M15_2"/>
    <property type="match status" value="1"/>
</dbReference>
<protein>
    <recommendedName>
        <fullName evidence="11">Murein endopeptidase K</fullName>
    </recommendedName>
</protein>
<evidence type="ECO:0000256" key="12">
    <source>
        <dbReference type="SAM" id="MobiDB-lite"/>
    </source>
</evidence>
<name>A0A2P7SLL6_9HYPH</name>
<dbReference type="PANTHER" id="PTHR37425">
    <property type="match status" value="1"/>
</dbReference>
<keyword evidence="3" id="KW-0645">Protease</keyword>
<comment type="caution">
    <text evidence="13">The sequence shown here is derived from an EMBL/GenBank/DDBJ whole genome shotgun (WGS) entry which is preliminary data.</text>
</comment>
<dbReference type="AlphaFoldDB" id="A0A2P7SLL6"/>
<evidence type="ECO:0000256" key="7">
    <source>
        <dbReference type="ARBA" id="ARBA00022833"/>
    </source>
</evidence>
<dbReference type="InterPro" id="IPR010275">
    <property type="entry name" value="MepK"/>
</dbReference>
<sequence length="581" mass="62076">MIALCAIAAGASAAAAETRTLKLYFTHTGERAEITYKRNGRYDQAGLRKVNQFLRDWRRNEPTKMDPRLLDLVWSVYRTVGARDYIHVVSAYRSPATNSMLRSRSKGVARKSQHMLGKAMDFYIPGVSLKKLREAGMKMQIGGVGYYPRSGSPFVHMDVGNVRHWPKMSRRELVAMFPNGKTLHVPSDGKPLPGFEQALASYESRKKDGTMALALASGGGKPSRGLLAALFGGGGEDEDEEAAPAPAPRRAEKPKPPVATAVAKAEPQPQPQAQKPGIQILSPEEANRTELPTAEPEEKPQTPEQIIAALPMRAVPLPALAPRPNSDPAAATEVAAAETPQDMPFGMAEQPPAELASPAAAEMAMNVPLPTPRPDLGTAQPVQAAAPQEQILLALASAERDPATASDAIPMPFARPADDAELPMAMLPGERPSLLETATPDDRAAVAAAIKANGERVAALASEIESAPKRTVSAGIDPQSVASLGVKTTRKAARPTAGDVRPDRKSQARTVEPQAARWVLSQDYVTTASQNTTAPSFAYNAVVTAPREVYTAGFKKDGEGTPDPNRFTGKAVEFLSVARFE</sequence>
<feature type="region of interest" description="Disordered" evidence="12">
    <location>
        <begin position="318"/>
        <end position="361"/>
    </location>
</feature>
<evidence type="ECO:0000256" key="11">
    <source>
        <dbReference type="ARBA" id="ARBA00093666"/>
    </source>
</evidence>
<comment type="similarity">
    <text evidence="10">Belongs to the peptidase M15 family.</text>
</comment>
<evidence type="ECO:0000256" key="4">
    <source>
        <dbReference type="ARBA" id="ARBA00022723"/>
    </source>
</evidence>
<keyword evidence="9" id="KW-0961">Cell wall biogenesis/degradation</keyword>
<dbReference type="GO" id="GO:0071555">
    <property type="term" value="P:cell wall organization"/>
    <property type="evidence" value="ECO:0007669"/>
    <property type="project" value="UniProtKB-KW"/>
</dbReference>
<organism evidence="13 14">
    <name type="scientific">Kumtagia ephedrae</name>
    <dbReference type="NCBI Taxonomy" id="2116701"/>
    <lineage>
        <taxon>Bacteria</taxon>
        <taxon>Pseudomonadati</taxon>
        <taxon>Pseudomonadota</taxon>
        <taxon>Alphaproteobacteria</taxon>
        <taxon>Hyphomicrobiales</taxon>
        <taxon>Phyllobacteriaceae</taxon>
        <taxon>Kumtagia</taxon>
    </lineage>
</organism>
<dbReference type="Gene3D" id="3.30.1380.10">
    <property type="match status" value="1"/>
</dbReference>
<keyword evidence="5" id="KW-0732">Signal</keyword>
<evidence type="ECO:0000256" key="3">
    <source>
        <dbReference type="ARBA" id="ARBA00022670"/>
    </source>
</evidence>
<proteinExistence type="inferred from homology"/>
<evidence type="ECO:0000256" key="5">
    <source>
        <dbReference type="ARBA" id="ARBA00022729"/>
    </source>
</evidence>
<keyword evidence="6" id="KW-0378">Hydrolase</keyword>
<dbReference type="CDD" id="cd14844">
    <property type="entry name" value="Zn-DD-carboxypeptidase_like"/>
    <property type="match status" value="1"/>
</dbReference>
<gene>
    <name evidence="13" type="ORF">C7I84_07035</name>
</gene>
<dbReference type="GO" id="GO:0046872">
    <property type="term" value="F:metal ion binding"/>
    <property type="evidence" value="ECO:0007669"/>
    <property type="project" value="UniProtKB-KW"/>
</dbReference>
<dbReference type="EMBL" id="PXYK01000005">
    <property type="protein sequence ID" value="PSJ63380.1"/>
    <property type="molecule type" value="Genomic_DNA"/>
</dbReference>
<evidence type="ECO:0000256" key="1">
    <source>
        <dbReference type="ARBA" id="ARBA00001947"/>
    </source>
</evidence>
<dbReference type="RefSeq" id="WP_106771443.1">
    <property type="nucleotide sequence ID" value="NZ_PXYK01000005.1"/>
</dbReference>
<keyword evidence="14" id="KW-1185">Reference proteome</keyword>
<reference evidence="13 14" key="1">
    <citation type="submission" date="2018-03" db="EMBL/GenBank/DDBJ databases">
        <title>The draft genome of Mesorhizobium sp. 6GN-30.</title>
        <authorList>
            <person name="Liu L."/>
            <person name="Li L."/>
            <person name="Wang T."/>
            <person name="Zhang X."/>
            <person name="Liang L."/>
        </authorList>
    </citation>
    <scope>NUCLEOTIDE SEQUENCE [LARGE SCALE GENOMIC DNA]</scope>
    <source>
        <strain evidence="13 14">6GN30</strain>
    </source>
</reference>
<evidence type="ECO:0000313" key="14">
    <source>
        <dbReference type="Proteomes" id="UP000241229"/>
    </source>
</evidence>
<keyword evidence="4" id="KW-0479">Metal-binding</keyword>
<comment type="cofactor">
    <cofactor evidence="1">
        <name>Zn(2+)</name>
        <dbReference type="ChEBI" id="CHEBI:29105"/>
    </cofactor>
</comment>
<comment type="pathway">
    <text evidence="2">Cell wall biogenesis; cell wall polysaccharide biosynthesis.</text>
</comment>
<dbReference type="Proteomes" id="UP000241229">
    <property type="component" value="Unassembled WGS sequence"/>
</dbReference>
<evidence type="ECO:0000313" key="13">
    <source>
        <dbReference type="EMBL" id="PSJ63380.1"/>
    </source>
</evidence>
<feature type="region of interest" description="Disordered" evidence="12">
    <location>
        <begin position="226"/>
        <end position="282"/>
    </location>
</feature>
<evidence type="ECO:0000256" key="8">
    <source>
        <dbReference type="ARBA" id="ARBA00023049"/>
    </source>
</evidence>
<evidence type="ECO:0000256" key="9">
    <source>
        <dbReference type="ARBA" id="ARBA00023316"/>
    </source>
</evidence>
<feature type="region of interest" description="Disordered" evidence="12">
    <location>
        <begin position="483"/>
        <end position="512"/>
    </location>
</feature>
<feature type="compositionally biased region" description="Low complexity" evidence="12">
    <location>
        <begin position="318"/>
        <end position="339"/>
    </location>
</feature>
<evidence type="ECO:0000256" key="6">
    <source>
        <dbReference type="ARBA" id="ARBA00022801"/>
    </source>
</evidence>